<keyword evidence="2" id="KW-1133">Transmembrane helix</keyword>
<dbReference type="Proteomes" id="UP000642829">
    <property type="component" value="Unassembled WGS sequence"/>
</dbReference>
<dbReference type="SUPFAM" id="SSF54523">
    <property type="entry name" value="Pili subunits"/>
    <property type="match status" value="1"/>
</dbReference>
<feature type="region of interest" description="Disordered" evidence="1">
    <location>
        <begin position="125"/>
        <end position="151"/>
    </location>
</feature>
<keyword evidence="5" id="KW-1185">Reference proteome</keyword>
<evidence type="ECO:0000313" key="4">
    <source>
        <dbReference type="EMBL" id="GHB97749.1"/>
    </source>
</evidence>
<dbReference type="GO" id="GO:0015627">
    <property type="term" value="C:type II protein secretion system complex"/>
    <property type="evidence" value="ECO:0007669"/>
    <property type="project" value="InterPro"/>
</dbReference>
<keyword evidence="2" id="KW-0812">Transmembrane</keyword>
<evidence type="ECO:0000259" key="3">
    <source>
        <dbReference type="Pfam" id="PF08334"/>
    </source>
</evidence>
<dbReference type="PROSITE" id="PS00409">
    <property type="entry name" value="PROKAR_NTER_METHYL"/>
    <property type="match status" value="1"/>
</dbReference>
<evidence type="ECO:0000313" key="5">
    <source>
        <dbReference type="Proteomes" id="UP000642829"/>
    </source>
</evidence>
<reference evidence="4" key="1">
    <citation type="journal article" date="2014" name="Int. J. Syst. Evol. Microbiol.">
        <title>Complete genome sequence of Corynebacterium casei LMG S-19264T (=DSM 44701T), isolated from a smear-ripened cheese.</title>
        <authorList>
            <consortium name="US DOE Joint Genome Institute (JGI-PGF)"/>
            <person name="Walter F."/>
            <person name="Albersmeier A."/>
            <person name="Kalinowski J."/>
            <person name="Ruckert C."/>
        </authorList>
    </citation>
    <scope>NUCLEOTIDE SEQUENCE</scope>
    <source>
        <strain evidence="4">KCTC 12870</strain>
    </source>
</reference>
<comment type="caution">
    <text evidence="4">The sequence shown here is derived from an EMBL/GenBank/DDBJ whole genome shotgun (WGS) entry which is preliminary data.</text>
</comment>
<organism evidence="4 5">
    <name type="scientific">Cerasicoccus arenae</name>
    <dbReference type="NCBI Taxonomy" id="424488"/>
    <lineage>
        <taxon>Bacteria</taxon>
        <taxon>Pseudomonadati</taxon>
        <taxon>Verrucomicrobiota</taxon>
        <taxon>Opitutia</taxon>
        <taxon>Puniceicoccales</taxon>
        <taxon>Cerasicoccaceae</taxon>
        <taxon>Cerasicoccus</taxon>
    </lineage>
</organism>
<dbReference type="NCBIfam" id="TIGR01710">
    <property type="entry name" value="typeII_sec_gspG"/>
    <property type="match status" value="1"/>
</dbReference>
<dbReference type="Gene3D" id="3.30.700.10">
    <property type="entry name" value="Glycoprotein, Type 4 Pilin"/>
    <property type="match status" value="1"/>
</dbReference>
<proteinExistence type="predicted"/>
<dbReference type="EMBL" id="BMXG01000006">
    <property type="protein sequence ID" value="GHB97749.1"/>
    <property type="molecule type" value="Genomic_DNA"/>
</dbReference>
<gene>
    <name evidence="4" type="ORF">GCM10007047_12020</name>
</gene>
<evidence type="ECO:0000256" key="1">
    <source>
        <dbReference type="SAM" id="MobiDB-lite"/>
    </source>
</evidence>
<dbReference type="InterPro" id="IPR013545">
    <property type="entry name" value="T2SS_protein-GspG_C"/>
</dbReference>
<accession>A0A8J3DB36</accession>
<feature type="transmembrane region" description="Helical" evidence="2">
    <location>
        <begin position="21"/>
        <end position="42"/>
    </location>
</feature>
<sequence>MNTTHYPMNRRTRGRAAGFTLLEIIIVVGLIAALSGALIVGLQGTGNAGQKQIEKQFVTTGVKAPLMAYRLNIGDYPSSDQGLGALIIAPSGVGSKWSGPYLDSAAVDSWGQPYNYRYPGTNNKTFPDIWSNGPDRQNNEGGGDDVNNWDH</sequence>
<dbReference type="RefSeq" id="WP_189512948.1">
    <property type="nucleotide sequence ID" value="NZ_BMXG01000006.1"/>
</dbReference>
<dbReference type="InterPro" id="IPR045584">
    <property type="entry name" value="Pilin-like"/>
</dbReference>
<dbReference type="InterPro" id="IPR010054">
    <property type="entry name" value="Type2_sec_GspG"/>
</dbReference>
<reference evidence="4" key="2">
    <citation type="submission" date="2020-09" db="EMBL/GenBank/DDBJ databases">
        <authorList>
            <person name="Sun Q."/>
            <person name="Kim S."/>
        </authorList>
    </citation>
    <scope>NUCLEOTIDE SEQUENCE</scope>
    <source>
        <strain evidence="4">KCTC 12870</strain>
    </source>
</reference>
<keyword evidence="2" id="KW-0472">Membrane</keyword>
<dbReference type="AlphaFoldDB" id="A0A8J3DB36"/>
<dbReference type="GO" id="GO:0015628">
    <property type="term" value="P:protein secretion by the type II secretion system"/>
    <property type="evidence" value="ECO:0007669"/>
    <property type="project" value="InterPro"/>
</dbReference>
<dbReference type="InterPro" id="IPR012902">
    <property type="entry name" value="N_methyl_site"/>
</dbReference>
<evidence type="ECO:0000256" key="2">
    <source>
        <dbReference type="SAM" id="Phobius"/>
    </source>
</evidence>
<dbReference type="Pfam" id="PF08334">
    <property type="entry name" value="T2SSG"/>
    <property type="match status" value="1"/>
</dbReference>
<feature type="domain" description="Type II secretion system protein GspG C-terminal" evidence="3">
    <location>
        <begin position="61"/>
        <end position="149"/>
    </location>
</feature>
<protein>
    <submittedName>
        <fullName evidence="4">Type II secretion system protein GspG</fullName>
    </submittedName>
</protein>
<name>A0A8J3DB36_9BACT</name>